<dbReference type="EMBL" id="JAGEMK010000001">
    <property type="protein sequence ID" value="MBO1750220.1"/>
    <property type="molecule type" value="Genomic_DNA"/>
</dbReference>
<dbReference type="Gene3D" id="2.40.50.140">
    <property type="entry name" value="Nucleic acid-binding proteins"/>
    <property type="match status" value="1"/>
</dbReference>
<dbReference type="Pfam" id="PF01957">
    <property type="entry name" value="NfeD"/>
    <property type="match status" value="1"/>
</dbReference>
<keyword evidence="5" id="KW-1185">Reference proteome</keyword>
<proteinExistence type="predicted"/>
<evidence type="ECO:0000256" key="1">
    <source>
        <dbReference type="SAM" id="MobiDB-lite"/>
    </source>
</evidence>
<evidence type="ECO:0000313" key="5">
    <source>
        <dbReference type="Proteomes" id="UP000664209"/>
    </source>
</evidence>
<reference evidence="4" key="1">
    <citation type="submission" date="2021-03" db="EMBL/GenBank/DDBJ databases">
        <title>Actinotalea soli sp. nov., isolated from soil.</title>
        <authorList>
            <person name="Ping W."/>
            <person name="Zhang J."/>
        </authorList>
    </citation>
    <scope>NUCLEOTIDE SEQUENCE</scope>
    <source>
        <strain evidence="4">BY-33</strain>
    </source>
</reference>
<keyword evidence="2" id="KW-1133">Transmembrane helix</keyword>
<dbReference type="InterPro" id="IPR002810">
    <property type="entry name" value="NfeD-like_C"/>
</dbReference>
<gene>
    <name evidence="4" type="ORF">J4G33_00210</name>
</gene>
<evidence type="ECO:0000256" key="2">
    <source>
        <dbReference type="SAM" id="Phobius"/>
    </source>
</evidence>
<accession>A0A939RTM4</accession>
<feature type="transmembrane region" description="Helical" evidence="2">
    <location>
        <begin position="44"/>
        <end position="63"/>
    </location>
</feature>
<sequence length="174" mass="18121">MHWVWWLVAAVALGVVEVLTLDLVLLMFAVGALAAVGANLLGASIAVQVLVFTATSLVMLLGLRPYLLRNLRRRTPLIETNAAGLVGRIALTLSEVTSRGGSIKLAGEQWTARTGRLGETLAADVEARVTAIDGATAVVTGLDTAPPAQDEDPGAADPAHPDGTTTPDHPEDRS</sequence>
<keyword evidence="2" id="KW-0812">Transmembrane</keyword>
<keyword evidence="2" id="KW-0472">Membrane</keyword>
<feature type="domain" description="NfeD-like C-terminal" evidence="3">
    <location>
        <begin position="83"/>
        <end position="139"/>
    </location>
</feature>
<dbReference type="AlphaFoldDB" id="A0A939RTM4"/>
<evidence type="ECO:0000313" key="4">
    <source>
        <dbReference type="EMBL" id="MBO1750220.1"/>
    </source>
</evidence>
<feature type="region of interest" description="Disordered" evidence="1">
    <location>
        <begin position="141"/>
        <end position="174"/>
    </location>
</feature>
<evidence type="ECO:0000259" key="3">
    <source>
        <dbReference type="Pfam" id="PF01957"/>
    </source>
</evidence>
<protein>
    <submittedName>
        <fullName evidence="4">NfeD family protein</fullName>
    </submittedName>
</protein>
<dbReference type="InterPro" id="IPR012340">
    <property type="entry name" value="NA-bd_OB-fold"/>
</dbReference>
<dbReference type="Proteomes" id="UP000664209">
    <property type="component" value="Unassembled WGS sequence"/>
</dbReference>
<organism evidence="4 5">
    <name type="scientific">Actinotalea soli</name>
    <dbReference type="NCBI Taxonomy" id="2819234"/>
    <lineage>
        <taxon>Bacteria</taxon>
        <taxon>Bacillati</taxon>
        <taxon>Actinomycetota</taxon>
        <taxon>Actinomycetes</taxon>
        <taxon>Micrococcales</taxon>
        <taxon>Cellulomonadaceae</taxon>
        <taxon>Actinotalea</taxon>
    </lineage>
</organism>
<name>A0A939RTM4_9CELL</name>
<comment type="caution">
    <text evidence="4">The sequence shown here is derived from an EMBL/GenBank/DDBJ whole genome shotgun (WGS) entry which is preliminary data.</text>
</comment>